<dbReference type="InterPro" id="IPR000432">
    <property type="entry name" value="DNA_mismatch_repair_MutS_C"/>
</dbReference>
<evidence type="ECO:0000256" key="9">
    <source>
        <dbReference type="ARBA" id="ARBA00073774"/>
    </source>
</evidence>
<dbReference type="PROSITE" id="PS00486">
    <property type="entry name" value="DNA_MISMATCH_REPAIR_2"/>
    <property type="match status" value="1"/>
</dbReference>
<dbReference type="PANTHER" id="PTHR11361">
    <property type="entry name" value="DNA MISMATCH REPAIR PROTEIN MUTS FAMILY MEMBER"/>
    <property type="match status" value="1"/>
</dbReference>
<dbReference type="FunFam" id="3.40.50.300:FF:000870">
    <property type="entry name" value="MutS protein homolog 4"/>
    <property type="match status" value="1"/>
</dbReference>
<feature type="compositionally biased region" description="Polar residues" evidence="10">
    <location>
        <begin position="938"/>
        <end position="956"/>
    </location>
</feature>
<feature type="region of interest" description="Disordered" evidence="10">
    <location>
        <begin position="925"/>
        <end position="964"/>
    </location>
</feature>
<dbReference type="Gene3D" id="1.10.1420.10">
    <property type="match status" value="1"/>
</dbReference>
<dbReference type="GO" id="GO:0005634">
    <property type="term" value="C:nucleus"/>
    <property type="evidence" value="ECO:0007669"/>
    <property type="project" value="TreeGrafter"/>
</dbReference>
<dbReference type="SUPFAM" id="SSF48334">
    <property type="entry name" value="DNA repair protein MutS, domain III"/>
    <property type="match status" value="1"/>
</dbReference>
<evidence type="ECO:0000313" key="13">
    <source>
        <dbReference type="Proteomes" id="UP001239445"/>
    </source>
</evidence>
<dbReference type="SMART" id="SM00533">
    <property type="entry name" value="MUTSd"/>
    <property type="match status" value="1"/>
</dbReference>
<reference evidence="12" key="1">
    <citation type="submission" date="2023-06" db="EMBL/GenBank/DDBJ databases">
        <title>Genome-scale phylogeny and comparative genomics of the fungal order Sordariales.</title>
        <authorList>
            <consortium name="Lawrence Berkeley National Laboratory"/>
            <person name="Hensen N."/>
            <person name="Bonometti L."/>
            <person name="Westerberg I."/>
            <person name="Brannstrom I.O."/>
            <person name="Guillou S."/>
            <person name="Cros-Aarteil S."/>
            <person name="Calhoun S."/>
            <person name="Haridas S."/>
            <person name="Kuo A."/>
            <person name="Mondo S."/>
            <person name="Pangilinan J."/>
            <person name="Riley R."/>
            <person name="Labutti K."/>
            <person name="Andreopoulos B."/>
            <person name="Lipzen A."/>
            <person name="Chen C."/>
            <person name="Yanf M."/>
            <person name="Daum C."/>
            <person name="Ng V."/>
            <person name="Clum A."/>
            <person name="Steindorff A."/>
            <person name="Ohm R."/>
            <person name="Martin F."/>
            <person name="Silar P."/>
            <person name="Natvig D."/>
            <person name="Lalanne C."/>
            <person name="Gautier V."/>
            <person name="Ament-Velasquez S.L."/>
            <person name="Kruys A."/>
            <person name="Hutchinson M.I."/>
            <person name="Powell A.J."/>
            <person name="Barry K."/>
            <person name="Miller A.N."/>
            <person name="Grigoriev I.V."/>
            <person name="Debuchy R."/>
            <person name="Gladieux P."/>
            <person name="Thoren M.H."/>
            <person name="Johannesson H."/>
        </authorList>
    </citation>
    <scope>NUCLEOTIDE SEQUENCE</scope>
    <source>
        <strain evidence="12">PSN4</strain>
    </source>
</reference>
<keyword evidence="3" id="KW-0547">Nucleotide-binding</keyword>
<feature type="compositionally biased region" description="Basic and acidic residues" evidence="10">
    <location>
        <begin position="866"/>
        <end position="910"/>
    </location>
</feature>
<dbReference type="InterPro" id="IPR007696">
    <property type="entry name" value="DNA_mismatch_repair_MutS_core"/>
</dbReference>
<evidence type="ECO:0000256" key="10">
    <source>
        <dbReference type="SAM" id="MobiDB-lite"/>
    </source>
</evidence>
<gene>
    <name evidence="12" type="ORF">QBC47DRAFT_442967</name>
</gene>
<evidence type="ECO:0000256" key="4">
    <source>
        <dbReference type="ARBA" id="ARBA00022840"/>
    </source>
</evidence>
<evidence type="ECO:0000313" key="12">
    <source>
        <dbReference type="EMBL" id="KAK1757855.1"/>
    </source>
</evidence>
<feature type="non-terminal residue" evidence="12">
    <location>
        <position position="1"/>
    </location>
</feature>
<feature type="domain" description="DNA mismatch repair proteins mutS family" evidence="11">
    <location>
        <begin position="658"/>
        <end position="674"/>
    </location>
</feature>
<evidence type="ECO:0000256" key="2">
    <source>
        <dbReference type="ARBA" id="ARBA00022151"/>
    </source>
</evidence>
<organism evidence="12 13">
    <name type="scientific">Echria macrotheca</name>
    <dbReference type="NCBI Taxonomy" id="438768"/>
    <lineage>
        <taxon>Eukaryota</taxon>
        <taxon>Fungi</taxon>
        <taxon>Dikarya</taxon>
        <taxon>Ascomycota</taxon>
        <taxon>Pezizomycotina</taxon>
        <taxon>Sordariomycetes</taxon>
        <taxon>Sordariomycetidae</taxon>
        <taxon>Sordariales</taxon>
        <taxon>Schizotheciaceae</taxon>
        <taxon>Echria</taxon>
    </lineage>
</organism>
<comment type="caution">
    <text evidence="12">The sequence shown here is derived from an EMBL/GenBank/DDBJ whole genome shotgun (WGS) entry which is preliminary data.</text>
</comment>
<dbReference type="GO" id="GO:0030983">
    <property type="term" value="F:mismatched DNA binding"/>
    <property type="evidence" value="ECO:0007669"/>
    <property type="project" value="InterPro"/>
</dbReference>
<evidence type="ECO:0000256" key="5">
    <source>
        <dbReference type="ARBA" id="ARBA00023125"/>
    </source>
</evidence>
<evidence type="ECO:0000256" key="7">
    <source>
        <dbReference type="ARBA" id="ARBA00025902"/>
    </source>
</evidence>
<dbReference type="SMART" id="SM00534">
    <property type="entry name" value="MUTSac"/>
    <property type="match status" value="1"/>
</dbReference>
<dbReference type="GO" id="GO:0140664">
    <property type="term" value="F:ATP-dependent DNA damage sensor activity"/>
    <property type="evidence" value="ECO:0007669"/>
    <property type="project" value="InterPro"/>
</dbReference>
<proteinExistence type="inferred from homology"/>
<dbReference type="InterPro" id="IPR036187">
    <property type="entry name" value="DNA_mismatch_repair_MutS_sf"/>
</dbReference>
<dbReference type="InterPro" id="IPR027417">
    <property type="entry name" value="P-loop_NTPase"/>
</dbReference>
<sequence>IICAISESRSSQVLGVAVVDTITSKAEITRIVNEDGYRRLMDTLARFPEPPHCFLVLKRAINEKTKSLLINCLENQFPGIAVIGVERKYWNESEGLRLIDRFSFDHEAKMLRTCLENNFYSACAFAAAMTYVRDFLGIPVAHNSVRIKYVHPARTMGLDRSTVTSLELLENVRSTKSKASTLFAILNHTRTPEGRRLLRSTLLQPSIDEKEITDRWDAIEEIAENEDLFMEVNKCLKGLLHIDLEKLCTWIAQGSTNSRMPLEHRLVMYEGLNQLIQPSHEELRVAEHDMNNILMLKQYLGAVVVLQDAMRSAECRSNVCLGIRECCSPEALEPILELLEKNIEQDAKYSKAPIDVRNNRLWAVKASLDSATLAPPKSMFEESRQLFRDHVNNLNAYVDSLNAIFTEHLGVEAEMQLDSDQRHYLRFRWQEVEQEIKRGRPGSSTGSDVVPTRLSIAGVEIINGCRKKTHFQFQTLDLLVHSTVVQTQADIVTAQSDRVIVWMKSQLLKHVGRLLNVSDAIGNFDMVCSFTQLSTSQRYIRPEVRASLVLHSARHPVMEIRKPDFVANDVYSGNQNGRCIVITGSNMSGKSTYIKSVALIQVLAQMGCFVPAEFAAISICDALYTRMSTEDKPESNLGTFAVEMQEMNMILRQSTRNSLVIIDELGRGTSPKEGFAIALAMCEKFVKTEARVFFSTHFTKIGHLLNAASTSGVINIHLAGERTTSGHTHQLTLLHKVASGPVASEDYGLDLARRFLPTHVLTNATRIARYIRSHDAATLNPDGPLTLSHRVNRLNMGVAESLRNAVDSAMEDVVLARYADTIRARYAAQMQAVLVDDITSGDNTNPPPPGRVEKVSLRKPKLTKPRGSELREMRRRFREEERRVLGRKKEEEEEEGSRHSSRTEPFRRGDVIRERLEKRARLETRARHRERKERSIQESESNSWEGFGESNESPNGILSWASAVEDSEGVENLVVGKDQGSGGMSGM</sequence>
<dbReference type="GO" id="GO:0005524">
    <property type="term" value="F:ATP binding"/>
    <property type="evidence" value="ECO:0007669"/>
    <property type="project" value="UniProtKB-KW"/>
</dbReference>
<dbReference type="Gene3D" id="3.40.50.300">
    <property type="entry name" value="P-loop containing nucleotide triphosphate hydrolases"/>
    <property type="match status" value="1"/>
</dbReference>
<dbReference type="GO" id="GO:0007131">
    <property type="term" value="P:reciprocal meiotic recombination"/>
    <property type="evidence" value="ECO:0007669"/>
    <property type="project" value="TreeGrafter"/>
</dbReference>
<keyword evidence="6" id="KW-0469">Meiosis</keyword>
<dbReference type="Pfam" id="PF00488">
    <property type="entry name" value="MutS_V"/>
    <property type="match status" value="1"/>
</dbReference>
<evidence type="ECO:0000256" key="8">
    <source>
        <dbReference type="ARBA" id="ARBA00029792"/>
    </source>
</evidence>
<dbReference type="InterPro" id="IPR045076">
    <property type="entry name" value="MutS"/>
</dbReference>
<dbReference type="AlphaFoldDB" id="A0AAJ0BH81"/>
<evidence type="ECO:0000259" key="11">
    <source>
        <dbReference type="PROSITE" id="PS00486"/>
    </source>
</evidence>
<dbReference type="PANTHER" id="PTHR11361:SF21">
    <property type="entry name" value="MUTS PROTEIN HOMOLOG 4"/>
    <property type="match status" value="1"/>
</dbReference>
<keyword evidence="13" id="KW-1185">Reference proteome</keyword>
<keyword evidence="4" id="KW-0067">ATP-binding</keyword>
<comment type="similarity">
    <text evidence="1">Belongs to the DNA mismatch repair MutS family. MSH3 subfamily.</text>
</comment>
<feature type="region of interest" description="Disordered" evidence="10">
    <location>
        <begin position="838"/>
        <end position="910"/>
    </location>
</feature>
<protein>
    <recommendedName>
        <fullName evidence="2 9">DNA mismatch repair protein MSH3</fullName>
    </recommendedName>
    <alternativeName>
        <fullName evidence="2 9">DNA mismatch repair protein MSH3</fullName>
    </alternativeName>
    <alternativeName>
        <fullName evidence="8">MutS protein homolog 3</fullName>
    </alternativeName>
</protein>
<evidence type="ECO:0000256" key="1">
    <source>
        <dbReference type="ARBA" id="ARBA00007094"/>
    </source>
</evidence>
<evidence type="ECO:0000256" key="3">
    <source>
        <dbReference type="ARBA" id="ARBA00022741"/>
    </source>
</evidence>
<dbReference type="EMBL" id="MU839830">
    <property type="protein sequence ID" value="KAK1757855.1"/>
    <property type="molecule type" value="Genomic_DNA"/>
</dbReference>
<name>A0AAJ0BH81_9PEZI</name>
<evidence type="ECO:0000256" key="6">
    <source>
        <dbReference type="ARBA" id="ARBA00023254"/>
    </source>
</evidence>
<dbReference type="Pfam" id="PF05192">
    <property type="entry name" value="MutS_III"/>
    <property type="match status" value="1"/>
</dbReference>
<dbReference type="SUPFAM" id="SSF52540">
    <property type="entry name" value="P-loop containing nucleoside triphosphate hydrolases"/>
    <property type="match status" value="1"/>
</dbReference>
<comment type="subunit">
    <text evidence="7">Heterodimer consisting of MSH2-MSH3 (MutS beta). Forms a ternary complex with MutL alpha (MLH1-PMS1).</text>
</comment>
<dbReference type="Proteomes" id="UP001239445">
    <property type="component" value="Unassembled WGS sequence"/>
</dbReference>
<keyword evidence="5" id="KW-0238">DNA-binding</keyword>
<dbReference type="GO" id="GO:0006298">
    <property type="term" value="P:mismatch repair"/>
    <property type="evidence" value="ECO:0007669"/>
    <property type="project" value="InterPro"/>
</dbReference>
<accession>A0AAJ0BH81</accession>